<feature type="compositionally biased region" description="Basic and acidic residues" evidence="1">
    <location>
        <begin position="767"/>
        <end position="786"/>
    </location>
</feature>
<feature type="region of interest" description="Disordered" evidence="1">
    <location>
        <begin position="1213"/>
        <end position="1261"/>
    </location>
</feature>
<feature type="compositionally biased region" description="Low complexity" evidence="1">
    <location>
        <begin position="824"/>
        <end position="833"/>
    </location>
</feature>
<feature type="compositionally biased region" description="Low complexity" evidence="1">
    <location>
        <begin position="1407"/>
        <end position="1418"/>
    </location>
</feature>
<dbReference type="OrthoDB" id="5597783at2759"/>
<dbReference type="InterPro" id="IPR057511">
    <property type="entry name" value="WH_GDS1"/>
</dbReference>
<accession>A0A068S528</accession>
<dbReference type="VEuPathDB" id="FungiDB:LCOR_08341.1"/>
<feature type="compositionally biased region" description="Acidic residues" evidence="1">
    <location>
        <begin position="193"/>
        <end position="214"/>
    </location>
</feature>
<reference evidence="3" key="1">
    <citation type="submission" date="2013-08" db="EMBL/GenBank/DDBJ databases">
        <title>Gene expansion shapes genome architecture in the human pathogen Lichtheimia corymbifera: an evolutionary genomics analysis in the ancient terrestrial Mucorales (Mucoromycotina).</title>
        <authorList>
            <person name="Schwartze V.U."/>
            <person name="Winter S."/>
            <person name="Shelest E."/>
            <person name="Marcet-Houben M."/>
            <person name="Horn F."/>
            <person name="Wehner S."/>
            <person name="Hoffmann K."/>
            <person name="Riege K."/>
            <person name="Sammeth M."/>
            <person name="Nowrousian M."/>
            <person name="Valiante V."/>
            <person name="Linde J."/>
            <person name="Jacobsen I.D."/>
            <person name="Marz M."/>
            <person name="Brakhage A.A."/>
            <person name="Gabaldon T."/>
            <person name="Bocker S."/>
            <person name="Voigt K."/>
        </authorList>
    </citation>
    <scope>NUCLEOTIDE SEQUENCE [LARGE SCALE GENOMIC DNA]</scope>
    <source>
        <strain evidence="3">FSU 9682</strain>
    </source>
</reference>
<dbReference type="SMART" id="SM01252">
    <property type="entry name" value="KilA-N"/>
    <property type="match status" value="1"/>
</dbReference>
<evidence type="ECO:0000313" key="3">
    <source>
        <dbReference type="EMBL" id="CDH57394.1"/>
    </source>
</evidence>
<name>A0A068S528_9FUNG</name>
<feature type="domain" description="HTH APSES-type" evidence="2">
    <location>
        <begin position="638"/>
        <end position="759"/>
    </location>
</feature>
<feature type="compositionally biased region" description="Basic and acidic residues" evidence="1">
    <location>
        <begin position="1396"/>
        <end position="1405"/>
    </location>
</feature>
<feature type="compositionally biased region" description="Basic and acidic residues" evidence="1">
    <location>
        <begin position="814"/>
        <end position="823"/>
    </location>
</feature>
<gene>
    <name evidence="3" type="ORF">LCOR_08341.1</name>
</gene>
<feature type="region of interest" description="Disordered" evidence="1">
    <location>
        <begin position="1"/>
        <end position="36"/>
    </location>
</feature>
<dbReference type="STRING" id="1263082.A0A068S528"/>
<dbReference type="InterPro" id="IPR039191">
    <property type="entry name" value="Nopp140-like"/>
</dbReference>
<feature type="region of interest" description="Disordered" evidence="1">
    <location>
        <begin position="814"/>
        <end position="833"/>
    </location>
</feature>
<feature type="compositionally biased region" description="Basic and acidic residues" evidence="1">
    <location>
        <begin position="546"/>
        <end position="556"/>
    </location>
</feature>
<dbReference type="PANTHER" id="PTHR23216">
    <property type="entry name" value="NUCLEOLAR AND COILED-BODY PHOSPHOPROTEIN 1"/>
    <property type="match status" value="1"/>
</dbReference>
<evidence type="ECO:0000259" key="2">
    <source>
        <dbReference type="PROSITE" id="PS51299"/>
    </source>
</evidence>
<feature type="compositionally biased region" description="Low complexity" evidence="1">
    <location>
        <begin position="932"/>
        <end position="951"/>
    </location>
</feature>
<dbReference type="GO" id="GO:0003677">
    <property type="term" value="F:DNA binding"/>
    <property type="evidence" value="ECO:0007669"/>
    <property type="project" value="InterPro"/>
</dbReference>
<organism evidence="3 4">
    <name type="scientific">Lichtheimia corymbifera JMRC:FSU:9682</name>
    <dbReference type="NCBI Taxonomy" id="1263082"/>
    <lineage>
        <taxon>Eukaryota</taxon>
        <taxon>Fungi</taxon>
        <taxon>Fungi incertae sedis</taxon>
        <taxon>Mucoromycota</taxon>
        <taxon>Mucoromycotina</taxon>
        <taxon>Mucoromycetes</taxon>
        <taxon>Mucorales</taxon>
        <taxon>Lichtheimiaceae</taxon>
        <taxon>Lichtheimia</taxon>
    </lineage>
</organism>
<feature type="compositionally biased region" description="Low complexity" evidence="1">
    <location>
        <begin position="488"/>
        <end position="504"/>
    </location>
</feature>
<feature type="compositionally biased region" description="Acidic residues" evidence="1">
    <location>
        <begin position="268"/>
        <end position="281"/>
    </location>
</feature>
<protein>
    <recommendedName>
        <fullName evidence="2">HTH APSES-type domain-containing protein</fullName>
    </recommendedName>
</protein>
<feature type="compositionally biased region" description="Low complexity" evidence="1">
    <location>
        <begin position="560"/>
        <end position="590"/>
    </location>
</feature>
<feature type="compositionally biased region" description="Low complexity" evidence="1">
    <location>
        <begin position="9"/>
        <end position="26"/>
    </location>
</feature>
<evidence type="ECO:0000256" key="1">
    <source>
        <dbReference type="SAM" id="MobiDB-lite"/>
    </source>
</evidence>
<feature type="compositionally biased region" description="Acidic residues" evidence="1">
    <location>
        <begin position="755"/>
        <end position="766"/>
    </location>
</feature>
<comment type="caution">
    <text evidence="3">The sequence shown here is derived from an EMBL/GenBank/DDBJ whole genome shotgun (WGS) entry which is preliminary data.</text>
</comment>
<feature type="region of interest" description="Disordered" evidence="1">
    <location>
        <begin position="1293"/>
        <end position="1479"/>
    </location>
</feature>
<dbReference type="Proteomes" id="UP000027586">
    <property type="component" value="Unassembled WGS sequence"/>
</dbReference>
<feature type="compositionally biased region" description="Basic residues" evidence="1">
    <location>
        <begin position="218"/>
        <end position="230"/>
    </location>
</feature>
<feature type="compositionally biased region" description="Low complexity" evidence="1">
    <location>
        <begin position="1425"/>
        <end position="1445"/>
    </location>
</feature>
<feature type="compositionally biased region" description="Low complexity" evidence="1">
    <location>
        <begin position="1363"/>
        <end position="1379"/>
    </location>
</feature>
<dbReference type="EMBL" id="CBTN010000046">
    <property type="protein sequence ID" value="CDH57394.1"/>
    <property type="molecule type" value="Genomic_DNA"/>
</dbReference>
<feature type="region of interest" description="Disordered" evidence="1">
    <location>
        <begin position="425"/>
        <end position="458"/>
    </location>
</feature>
<feature type="compositionally biased region" description="Basic and acidic residues" evidence="1">
    <location>
        <begin position="1217"/>
        <end position="1226"/>
    </location>
</feature>
<evidence type="ECO:0000313" key="4">
    <source>
        <dbReference type="Proteomes" id="UP000027586"/>
    </source>
</evidence>
<feature type="compositionally biased region" description="Acidic residues" evidence="1">
    <location>
        <begin position="1459"/>
        <end position="1470"/>
    </location>
</feature>
<dbReference type="Gene3D" id="3.10.260.10">
    <property type="entry name" value="Transcription regulator HTH, APSES-type DNA-binding domain"/>
    <property type="match status" value="2"/>
</dbReference>
<dbReference type="PANTHER" id="PTHR23216:SF1">
    <property type="entry name" value="NUCLEOLAR AND COILED-BODY PHOSPHOPROTEIN 1"/>
    <property type="match status" value="1"/>
</dbReference>
<dbReference type="Pfam" id="PF25318">
    <property type="entry name" value="WHD_GDS1"/>
    <property type="match status" value="1"/>
</dbReference>
<feature type="region of interest" description="Disordered" evidence="1">
    <location>
        <begin position="740"/>
        <end position="806"/>
    </location>
</feature>
<dbReference type="InterPro" id="IPR036887">
    <property type="entry name" value="HTH_APSES_sf"/>
</dbReference>
<proteinExistence type="predicted"/>
<feature type="compositionally biased region" description="Low complexity" evidence="1">
    <location>
        <begin position="123"/>
        <end position="141"/>
    </location>
</feature>
<feature type="compositionally biased region" description="Acidic residues" evidence="1">
    <location>
        <begin position="505"/>
        <end position="515"/>
    </location>
</feature>
<feature type="compositionally biased region" description="Polar residues" evidence="1">
    <location>
        <begin position="1343"/>
        <end position="1355"/>
    </location>
</feature>
<dbReference type="InterPro" id="IPR018004">
    <property type="entry name" value="KilA/APSES_HTH"/>
</dbReference>
<dbReference type="GO" id="GO:0005730">
    <property type="term" value="C:nucleolus"/>
    <property type="evidence" value="ECO:0007669"/>
    <property type="project" value="InterPro"/>
</dbReference>
<feature type="compositionally biased region" description="Acidic residues" evidence="1">
    <location>
        <begin position="1236"/>
        <end position="1256"/>
    </location>
</feature>
<dbReference type="SUPFAM" id="SSF54616">
    <property type="entry name" value="DNA-binding domain of Mlu1-box binding protein MBP1"/>
    <property type="match status" value="2"/>
</dbReference>
<keyword evidence="4" id="KW-1185">Reference proteome</keyword>
<feature type="compositionally biased region" description="Low complexity" evidence="1">
    <location>
        <begin position="1129"/>
        <end position="1145"/>
    </location>
</feature>
<feature type="compositionally biased region" description="Basic and acidic residues" evidence="1">
    <location>
        <begin position="300"/>
        <end position="311"/>
    </location>
</feature>
<feature type="domain" description="HTH APSES-type" evidence="2">
    <location>
        <begin position="976"/>
        <end position="1087"/>
    </location>
</feature>
<feature type="region of interest" description="Disordered" evidence="1">
    <location>
        <begin position="1120"/>
        <end position="1145"/>
    </location>
</feature>
<feature type="region of interest" description="Disordered" evidence="1">
    <location>
        <begin position="488"/>
        <end position="608"/>
    </location>
</feature>
<dbReference type="InterPro" id="IPR003163">
    <property type="entry name" value="Tscrpt_reg_HTH_APSES-type"/>
</dbReference>
<feature type="region of interest" description="Disordered" evidence="1">
    <location>
        <begin position="932"/>
        <end position="954"/>
    </location>
</feature>
<dbReference type="PROSITE" id="PS51299">
    <property type="entry name" value="HTH_APSES"/>
    <property type="match status" value="2"/>
</dbReference>
<feature type="compositionally biased region" description="Acidic residues" evidence="1">
    <location>
        <begin position="289"/>
        <end position="299"/>
    </location>
</feature>
<feature type="region of interest" description="Disordered" evidence="1">
    <location>
        <begin position="89"/>
        <end position="361"/>
    </location>
</feature>
<sequence length="1479" mass="160955">MSDSNSPMQAESSSNAREQQQQQQRQGLPVPIHPDDAKDKVFTAILKALLKMGNKPSSPKELANVIVKYKYATLGGATPFATVSSRISQHFKRAAQHNPPRPPLLAKHFDENHSRKINYSLATEPTSSSSPQDDDGSPTTSTHHDNHKTLSDMSEDETSREQQQQQQPLRRSNRHASPPVTRASRRKTRQQSIEEDDEQVTVVIDEDDADDEADLMAKRRGAKRIRRHYHSKDSLPLSPMRDPITHKSQHVLSRAIPPVSPPPTQLEEASDQDDDIEDEIQEQVKQQQQDDEESEADEYPDYHEEMLKGDDAMMLDTTTGLTDRRPSVHMVSSRRPSIAQATATGSSKHGESPRLTARRQSFSLNNGDEIWTTSPLEHDFDSVFLSDESTSTHAFPPLSIGAPESISMAELETYFTGAAAAAAATTSSSSSSSSSSDKQQEPSSTASSSSTSDIPAISRLQSSRKSFSALMGTRETSLLQRALLASTAARGMAEAAAAAAAMTTEDYDDTTEDDLPSPPRQRRKSWPDESTTSGAILFPEDEDEEDHSKEDKKEDAIINTTTTTTSDDQDQQQQQQQSSSSPEPTASTTDTTHHQQEQQSQQQHEDESFVIRKRTWGSLECYQLDSPDDIPDTKVLRFIASTDGATEHVALRTRHAADKNAKHRRNSHQHFYLGEGYVNATQLRKAARPVMGKGPFDAAGETGEGRVVVSLTKGPMDCRGAWVPLSRARELVKEYGIDGYPGITKLLGDDPMDGKEDDDDEQDEEDKEKKKNDQKEDHVKEGDKKSTPTPPESKDPASSSSLLNVDDGEFFVKFEDDEEKKTPDNTPTPATTNDVAEEEATAMAAAAAAAAAAATTTVPLDLSKTFNLAALQQVSAAFPGVDLTKALTAYMQSVSSNGGKSDNPTTTATDIKAALARFPALEALLRKDPVTTTTTTTTTTAHTNNNTNTTTSPAIVNTDQQQPVVVHTIMPTNPTMYITVADNVAVCIAVLAPPDANTPEYRIMRRLDTNYINGTTLLTAGGIDTDSERSMILSFEMERRRIPEKKSALYGTWIPLRRAQELAVTCSIQHRLGPFLTDSIESYFPSPLPITIHRRPQLPSLKESSNNRWASLARRALRNGITHPDSDDAAASASSSSSNNTKALTTSTAAQLHQLLLTNNPRKIAEYAQKAPLLGTFGDDHENTKRKVAVIDASSVAARAAAAAAAAKKRAAKKRRLNEQADHSSDVDIENSGSEAEAEEEEDDDEGEDTDTDTDVEEVRKRMKRMRDAAIDAMESGSSIDLEELIRRASSPIMSSGIEHRGGGSSSTSDALRRTATVRATSRRRPQARHGNSTGGKIAPSNLKKSASWSGSLTSPLRVVVPSKKSSSGNNNNRKSTTSLRPSKLRGSTSSNNSTSHHDNNRVVEHTSSSSSPSPTLSKAEPAEITSTTITTTTTTPPPSTTTTTKDSSSSGDVLATIQEDDEDEEIDIGGSDRDDDLR</sequence>